<comment type="caution">
    <text evidence="1">The sequence shown here is derived from an EMBL/GenBank/DDBJ whole genome shotgun (WGS) entry which is preliminary data.</text>
</comment>
<sequence>MGLRYLVKDLNRVSRRNRNQTPNRTVFSTKTSWLGMLPDVSLGHNVRLTGGSPFPMIFGDAWGSSMVDNQAIANKRCGT</sequence>
<name>A0A8X6UN83_NEPPI</name>
<evidence type="ECO:0000313" key="2">
    <source>
        <dbReference type="Proteomes" id="UP000887013"/>
    </source>
</evidence>
<gene>
    <name evidence="1" type="ORF">NPIL_46211</name>
</gene>
<proteinExistence type="predicted"/>
<dbReference type="EMBL" id="BMAW01040896">
    <property type="protein sequence ID" value="GFU61430.1"/>
    <property type="molecule type" value="Genomic_DNA"/>
</dbReference>
<evidence type="ECO:0000313" key="1">
    <source>
        <dbReference type="EMBL" id="GFU61430.1"/>
    </source>
</evidence>
<accession>A0A8X6UN83</accession>
<reference evidence="1" key="1">
    <citation type="submission" date="2020-08" db="EMBL/GenBank/DDBJ databases">
        <title>Multicomponent nature underlies the extraordinary mechanical properties of spider dragline silk.</title>
        <authorList>
            <person name="Kono N."/>
            <person name="Nakamura H."/>
            <person name="Mori M."/>
            <person name="Yoshida Y."/>
            <person name="Ohtoshi R."/>
            <person name="Malay A.D."/>
            <person name="Moran D.A.P."/>
            <person name="Tomita M."/>
            <person name="Numata K."/>
            <person name="Arakawa K."/>
        </authorList>
    </citation>
    <scope>NUCLEOTIDE SEQUENCE</scope>
</reference>
<organism evidence="1 2">
    <name type="scientific">Nephila pilipes</name>
    <name type="common">Giant wood spider</name>
    <name type="synonym">Nephila maculata</name>
    <dbReference type="NCBI Taxonomy" id="299642"/>
    <lineage>
        <taxon>Eukaryota</taxon>
        <taxon>Metazoa</taxon>
        <taxon>Ecdysozoa</taxon>
        <taxon>Arthropoda</taxon>
        <taxon>Chelicerata</taxon>
        <taxon>Arachnida</taxon>
        <taxon>Araneae</taxon>
        <taxon>Araneomorphae</taxon>
        <taxon>Entelegynae</taxon>
        <taxon>Araneoidea</taxon>
        <taxon>Nephilidae</taxon>
        <taxon>Nephila</taxon>
    </lineage>
</organism>
<keyword evidence="2" id="KW-1185">Reference proteome</keyword>
<dbReference type="Proteomes" id="UP000887013">
    <property type="component" value="Unassembled WGS sequence"/>
</dbReference>
<protein>
    <submittedName>
        <fullName evidence="1">Uncharacterized protein</fullName>
    </submittedName>
</protein>
<dbReference type="AlphaFoldDB" id="A0A8X6UN83"/>